<feature type="signal peptide" evidence="1">
    <location>
        <begin position="1"/>
        <end position="22"/>
    </location>
</feature>
<dbReference type="Proteomes" id="UP001303160">
    <property type="component" value="Unassembled WGS sequence"/>
</dbReference>
<name>A0AAN6XDF1_9PEZI</name>
<reference evidence="2" key="2">
    <citation type="submission" date="2023-05" db="EMBL/GenBank/DDBJ databases">
        <authorList>
            <consortium name="Lawrence Berkeley National Laboratory"/>
            <person name="Steindorff A."/>
            <person name="Hensen N."/>
            <person name="Bonometti L."/>
            <person name="Westerberg I."/>
            <person name="Brannstrom I.O."/>
            <person name="Guillou S."/>
            <person name="Cros-Aarteil S."/>
            <person name="Calhoun S."/>
            <person name="Haridas S."/>
            <person name="Kuo A."/>
            <person name="Mondo S."/>
            <person name="Pangilinan J."/>
            <person name="Riley R."/>
            <person name="Labutti K."/>
            <person name="Andreopoulos B."/>
            <person name="Lipzen A."/>
            <person name="Chen C."/>
            <person name="Yanf M."/>
            <person name="Daum C."/>
            <person name="Ng V."/>
            <person name="Clum A."/>
            <person name="Ohm R."/>
            <person name="Martin F."/>
            <person name="Silar P."/>
            <person name="Natvig D."/>
            <person name="Lalanne C."/>
            <person name="Gautier V."/>
            <person name="Ament-Velasquez S.L."/>
            <person name="Kruys A."/>
            <person name="Hutchinson M.I."/>
            <person name="Powell A.J."/>
            <person name="Barry K."/>
            <person name="Miller A.N."/>
            <person name="Grigoriev I.V."/>
            <person name="Debuchy R."/>
            <person name="Gladieux P."/>
            <person name="Thoren M.H."/>
            <person name="Johannesson H."/>
        </authorList>
    </citation>
    <scope>NUCLEOTIDE SEQUENCE</scope>
    <source>
        <strain evidence="2">CBS 315.58</strain>
    </source>
</reference>
<gene>
    <name evidence="2" type="ORF">QBC40DRAFT_310454</name>
</gene>
<evidence type="ECO:0000313" key="2">
    <source>
        <dbReference type="EMBL" id="KAK4195762.1"/>
    </source>
</evidence>
<dbReference type="PANTHER" id="PTHR35605">
    <property type="entry name" value="ECP2 EFFECTOR PROTEIN DOMAIN-CONTAINING PROTEIN-RELATED"/>
    <property type="match status" value="1"/>
</dbReference>
<dbReference type="AlphaFoldDB" id="A0AAN6XDF1"/>
<reference evidence="2" key="1">
    <citation type="journal article" date="2023" name="Mol. Phylogenet. Evol.">
        <title>Genome-scale phylogeny and comparative genomics of the fungal order Sordariales.</title>
        <authorList>
            <person name="Hensen N."/>
            <person name="Bonometti L."/>
            <person name="Westerberg I."/>
            <person name="Brannstrom I.O."/>
            <person name="Guillou S."/>
            <person name="Cros-Aarteil S."/>
            <person name="Calhoun S."/>
            <person name="Haridas S."/>
            <person name="Kuo A."/>
            <person name="Mondo S."/>
            <person name="Pangilinan J."/>
            <person name="Riley R."/>
            <person name="LaButti K."/>
            <person name="Andreopoulos B."/>
            <person name="Lipzen A."/>
            <person name="Chen C."/>
            <person name="Yan M."/>
            <person name="Daum C."/>
            <person name="Ng V."/>
            <person name="Clum A."/>
            <person name="Steindorff A."/>
            <person name="Ohm R.A."/>
            <person name="Martin F."/>
            <person name="Silar P."/>
            <person name="Natvig D.O."/>
            <person name="Lalanne C."/>
            <person name="Gautier V."/>
            <person name="Ament-Velasquez S.L."/>
            <person name="Kruys A."/>
            <person name="Hutchinson M.I."/>
            <person name="Powell A.J."/>
            <person name="Barry K."/>
            <person name="Miller A.N."/>
            <person name="Grigoriev I.V."/>
            <person name="Debuchy R."/>
            <person name="Gladieux P."/>
            <person name="Hiltunen Thoren M."/>
            <person name="Johannesson H."/>
        </authorList>
    </citation>
    <scope>NUCLEOTIDE SEQUENCE</scope>
    <source>
        <strain evidence="2">CBS 315.58</strain>
    </source>
</reference>
<accession>A0AAN6XDF1</accession>
<protein>
    <submittedName>
        <fullName evidence="2">Uncharacterized protein</fullName>
    </submittedName>
</protein>
<proteinExistence type="predicted"/>
<comment type="caution">
    <text evidence="2">The sequence shown here is derived from an EMBL/GenBank/DDBJ whole genome shotgun (WGS) entry which is preliminary data.</text>
</comment>
<evidence type="ECO:0000313" key="3">
    <source>
        <dbReference type="Proteomes" id="UP001303160"/>
    </source>
</evidence>
<keyword evidence="3" id="KW-1185">Reference proteome</keyword>
<dbReference type="PANTHER" id="PTHR35605:SF1">
    <property type="entry name" value="ECP2 EFFECTOR PROTEIN DOMAIN-CONTAINING PROTEIN-RELATED"/>
    <property type="match status" value="1"/>
</dbReference>
<organism evidence="2 3">
    <name type="scientific">Triangularia verruculosa</name>
    <dbReference type="NCBI Taxonomy" id="2587418"/>
    <lineage>
        <taxon>Eukaryota</taxon>
        <taxon>Fungi</taxon>
        <taxon>Dikarya</taxon>
        <taxon>Ascomycota</taxon>
        <taxon>Pezizomycotina</taxon>
        <taxon>Sordariomycetes</taxon>
        <taxon>Sordariomycetidae</taxon>
        <taxon>Sordariales</taxon>
        <taxon>Podosporaceae</taxon>
        <taxon>Triangularia</taxon>
    </lineage>
</organism>
<sequence>MWWSIFISLAATLAFFEVPTQASLRANPRSRRPNSTLSYGIVPVSWDIPIKADDLTSDTITVTGTIQEAITQMEAAYPGWNATFQAGLPAAPGNISDISFSTAGDPEIDHYNCDNDSKWKKASANQIWVGVTYLWKLTGTAKNGPGPGNCGRVSCSWGAAIYWCNDDDEEKELQWKWIGDGANYLLDGRCLSEQGRRVKGQTFYKNKWNVIVRRDDC</sequence>
<evidence type="ECO:0000256" key="1">
    <source>
        <dbReference type="SAM" id="SignalP"/>
    </source>
</evidence>
<keyword evidence="1" id="KW-0732">Signal</keyword>
<dbReference type="EMBL" id="MU864004">
    <property type="protein sequence ID" value="KAK4195762.1"/>
    <property type="molecule type" value="Genomic_DNA"/>
</dbReference>
<feature type="chain" id="PRO_5043048902" evidence="1">
    <location>
        <begin position="23"/>
        <end position="217"/>
    </location>
</feature>